<feature type="compositionally biased region" description="Basic residues" evidence="5">
    <location>
        <begin position="62"/>
        <end position="72"/>
    </location>
</feature>
<comment type="subcellular location">
    <subcellularLocation>
        <location evidence="1">Nucleus</location>
        <location evidence="1">Nucleolus</location>
    </subcellularLocation>
</comment>
<organism evidence="6 7">
    <name type="scientific">Klebsormidium nitens</name>
    <name type="common">Green alga</name>
    <name type="synonym">Ulothrix nitens</name>
    <dbReference type="NCBI Taxonomy" id="105231"/>
    <lineage>
        <taxon>Eukaryota</taxon>
        <taxon>Viridiplantae</taxon>
        <taxon>Streptophyta</taxon>
        <taxon>Klebsormidiophyceae</taxon>
        <taxon>Klebsormidiales</taxon>
        <taxon>Klebsormidiaceae</taxon>
        <taxon>Klebsormidium</taxon>
    </lineage>
</organism>
<dbReference type="GO" id="GO:0005730">
    <property type="term" value="C:nucleolus"/>
    <property type="evidence" value="ECO:0000318"/>
    <property type="project" value="GO_Central"/>
</dbReference>
<dbReference type="PANTHER" id="PTHR14577">
    <property type="entry name" value="NUCLEOLAR PROTEIN 12"/>
    <property type="match status" value="1"/>
</dbReference>
<dbReference type="EMBL" id="DF237081">
    <property type="protein sequence ID" value="GAQ83007.1"/>
    <property type="molecule type" value="Genomic_DNA"/>
</dbReference>
<feature type="region of interest" description="Disordered" evidence="5">
    <location>
        <begin position="1"/>
        <end position="21"/>
    </location>
</feature>
<reference evidence="6 7" key="1">
    <citation type="journal article" date="2014" name="Nat. Commun.">
        <title>Klebsormidium flaccidum genome reveals primary factors for plant terrestrial adaptation.</title>
        <authorList>
            <person name="Hori K."/>
            <person name="Maruyama F."/>
            <person name="Fujisawa T."/>
            <person name="Togashi T."/>
            <person name="Yamamoto N."/>
            <person name="Seo M."/>
            <person name="Sato S."/>
            <person name="Yamada T."/>
            <person name="Mori H."/>
            <person name="Tajima N."/>
            <person name="Moriyama T."/>
            <person name="Ikeuchi M."/>
            <person name="Watanabe M."/>
            <person name="Wada H."/>
            <person name="Kobayashi K."/>
            <person name="Saito M."/>
            <person name="Masuda T."/>
            <person name="Sasaki-Sekimoto Y."/>
            <person name="Mashiguchi K."/>
            <person name="Awai K."/>
            <person name="Shimojima M."/>
            <person name="Masuda S."/>
            <person name="Iwai M."/>
            <person name="Nobusawa T."/>
            <person name="Narise T."/>
            <person name="Kondo S."/>
            <person name="Saito H."/>
            <person name="Sato R."/>
            <person name="Murakawa M."/>
            <person name="Ihara Y."/>
            <person name="Oshima-Yamada Y."/>
            <person name="Ohtaka K."/>
            <person name="Satoh M."/>
            <person name="Sonobe K."/>
            <person name="Ishii M."/>
            <person name="Ohtani R."/>
            <person name="Kanamori-Sato M."/>
            <person name="Honoki R."/>
            <person name="Miyazaki D."/>
            <person name="Mochizuki H."/>
            <person name="Umetsu J."/>
            <person name="Higashi K."/>
            <person name="Shibata D."/>
            <person name="Kamiya Y."/>
            <person name="Sato N."/>
            <person name="Nakamura Y."/>
            <person name="Tabata S."/>
            <person name="Ida S."/>
            <person name="Kurokawa K."/>
            <person name="Ohta H."/>
        </authorList>
    </citation>
    <scope>NUCLEOTIDE SEQUENCE [LARGE SCALE GENOMIC DNA]</scope>
    <source>
        <strain evidence="6 7">NIES-2285</strain>
    </source>
</reference>
<keyword evidence="7" id="KW-1185">Reference proteome</keyword>
<dbReference type="OrthoDB" id="551633at2759"/>
<evidence type="ECO:0000256" key="2">
    <source>
        <dbReference type="ARBA" id="ARBA00007175"/>
    </source>
</evidence>
<dbReference type="Proteomes" id="UP000054558">
    <property type="component" value="Unassembled WGS sequence"/>
</dbReference>
<dbReference type="OMA" id="MYDNGDM"/>
<proteinExistence type="inferred from homology"/>
<feature type="compositionally biased region" description="Acidic residues" evidence="5">
    <location>
        <begin position="137"/>
        <end position="152"/>
    </location>
</feature>
<evidence type="ECO:0000256" key="3">
    <source>
        <dbReference type="ARBA" id="ARBA00023054"/>
    </source>
</evidence>
<accession>A0A1Y1I2M9</accession>
<evidence type="ECO:0000256" key="4">
    <source>
        <dbReference type="ARBA" id="ARBA00023242"/>
    </source>
</evidence>
<keyword evidence="3" id="KW-0175">Coiled coil</keyword>
<gene>
    <name evidence="6" type="ORF">KFL_001320150</name>
</gene>
<dbReference type="Pfam" id="PF09805">
    <property type="entry name" value="Nop25"/>
    <property type="match status" value="1"/>
</dbReference>
<name>A0A1Y1I2M9_KLENI</name>
<feature type="compositionally biased region" description="Basic residues" evidence="5">
    <location>
        <begin position="176"/>
        <end position="210"/>
    </location>
</feature>
<dbReference type="InterPro" id="IPR019186">
    <property type="entry name" value="Nucleolar_protein_12"/>
</dbReference>
<feature type="compositionally biased region" description="Basic and acidic residues" evidence="5">
    <location>
        <begin position="51"/>
        <end position="61"/>
    </location>
</feature>
<sequence>MDDAPGSDDERAMRHVNKRARKAKGVVAVFDENARREFVTGFRKRKQQRRKQAEKENIEKERKKRIQIRKERRLAEQANIAEAGKGAQLMSADDVAGKESDAGEPPEEDDAKERLEDVVVYDDAAAVTTVIIKGLGDEDSDEERGNSGDDELLAYGKERLKERNKKLAKPGSSLKQHIKKRLAHKANNKKGHNKKSKNSNSRQKSKKKGS</sequence>
<protein>
    <recommendedName>
        <fullName evidence="8">Nucleolar protein 12</fullName>
    </recommendedName>
</protein>
<evidence type="ECO:0000256" key="5">
    <source>
        <dbReference type="SAM" id="MobiDB-lite"/>
    </source>
</evidence>
<evidence type="ECO:0000313" key="6">
    <source>
        <dbReference type="EMBL" id="GAQ83007.1"/>
    </source>
</evidence>
<dbReference type="STRING" id="105231.A0A1Y1I2M9"/>
<dbReference type="GO" id="GO:0019843">
    <property type="term" value="F:rRNA binding"/>
    <property type="evidence" value="ECO:0000318"/>
    <property type="project" value="GO_Central"/>
</dbReference>
<dbReference type="AlphaFoldDB" id="A0A1Y1I2M9"/>
<comment type="similarity">
    <text evidence="2">Belongs to the RRP17 family.</text>
</comment>
<dbReference type="PANTHER" id="PTHR14577:SF0">
    <property type="entry name" value="NUCLEOLAR PROTEIN 12"/>
    <property type="match status" value="1"/>
</dbReference>
<evidence type="ECO:0008006" key="8">
    <source>
        <dbReference type="Google" id="ProtNLM"/>
    </source>
</evidence>
<feature type="region of interest" description="Disordered" evidence="5">
    <location>
        <begin position="132"/>
        <end position="210"/>
    </location>
</feature>
<feature type="region of interest" description="Disordered" evidence="5">
    <location>
        <begin position="41"/>
        <end position="118"/>
    </location>
</feature>
<evidence type="ECO:0000256" key="1">
    <source>
        <dbReference type="ARBA" id="ARBA00004604"/>
    </source>
</evidence>
<keyword evidence="4" id="KW-0539">Nucleus</keyword>
<evidence type="ECO:0000313" key="7">
    <source>
        <dbReference type="Proteomes" id="UP000054558"/>
    </source>
</evidence>